<dbReference type="InterPro" id="IPR007921">
    <property type="entry name" value="CHAP_dom"/>
</dbReference>
<dbReference type="PROSITE" id="PS50911">
    <property type="entry name" value="CHAP"/>
    <property type="match status" value="1"/>
</dbReference>
<evidence type="ECO:0000313" key="4">
    <source>
        <dbReference type="EMBL" id="PWC28108.1"/>
    </source>
</evidence>
<keyword evidence="2" id="KW-0732">Signal</keyword>
<dbReference type="Proteomes" id="UP000245048">
    <property type="component" value="Unassembled WGS sequence"/>
</dbReference>
<dbReference type="OrthoDB" id="7279151at2"/>
<organism evidence="4 5">
    <name type="scientific">Teichococcus aestuarii</name>
    <dbReference type="NCBI Taxonomy" id="568898"/>
    <lineage>
        <taxon>Bacteria</taxon>
        <taxon>Pseudomonadati</taxon>
        <taxon>Pseudomonadota</taxon>
        <taxon>Alphaproteobacteria</taxon>
        <taxon>Acetobacterales</taxon>
        <taxon>Roseomonadaceae</taxon>
        <taxon>Roseomonas</taxon>
    </lineage>
</organism>
<feature type="region of interest" description="Disordered" evidence="1">
    <location>
        <begin position="29"/>
        <end position="59"/>
    </location>
</feature>
<feature type="domain" description="Peptidase C51" evidence="3">
    <location>
        <begin position="47"/>
        <end position="172"/>
    </location>
</feature>
<protein>
    <submittedName>
        <fullName evidence="4">Amidase</fullName>
    </submittedName>
</protein>
<keyword evidence="5" id="KW-1185">Reference proteome</keyword>
<dbReference type="AlphaFoldDB" id="A0A2U1V2G5"/>
<dbReference type="SUPFAM" id="SSF54001">
    <property type="entry name" value="Cysteine proteinases"/>
    <property type="match status" value="1"/>
</dbReference>
<feature type="chain" id="PRO_5015699683" evidence="2">
    <location>
        <begin position="27"/>
        <end position="240"/>
    </location>
</feature>
<dbReference type="Pfam" id="PF05257">
    <property type="entry name" value="CHAP"/>
    <property type="match status" value="1"/>
</dbReference>
<comment type="caution">
    <text evidence="4">The sequence shown here is derived from an EMBL/GenBank/DDBJ whole genome shotgun (WGS) entry which is preliminary data.</text>
</comment>
<feature type="signal peptide" evidence="2">
    <location>
        <begin position="1"/>
        <end position="26"/>
    </location>
</feature>
<dbReference type="Gene3D" id="3.90.1720.10">
    <property type="entry name" value="endopeptidase domain like (from Nostoc punctiforme)"/>
    <property type="match status" value="1"/>
</dbReference>
<name>A0A2U1V2G5_9PROT</name>
<dbReference type="EMBL" id="PDOA01000009">
    <property type="protein sequence ID" value="PWC28108.1"/>
    <property type="molecule type" value="Genomic_DNA"/>
</dbReference>
<reference evidence="5" key="1">
    <citation type="submission" date="2017-10" db="EMBL/GenBank/DDBJ databases">
        <authorList>
            <person name="Toshchakov S.V."/>
            <person name="Goeva M.A."/>
        </authorList>
    </citation>
    <scope>NUCLEOTIDE SEQUENCE [LARGE SCALE GENOMIC DNA]</scope>
    <source>
        <strain evidence="5">JR1/69-1-13</strain>
    </source>
</reference>
<evidence type="ECO:0000259" key="3">
    <source>
        <dbReference type="PROSITE" id="PS50911"/>
    </source>
</evidence>
<sequence>MRVNSAAVAFAVLFGAMCAVPVAADAATGRNTRETVKQPRAALHQPAAARSAKSPTLKPLPAELRRAENISCVPFARAISGIELSGNAHTWWASAAGVYARGNRPERGSVLSFRASGGMRLGHVAVVSRVIGPREVLIDHANWEGPGLRKGTVQRGVSVIDVSDRNDWTAVRVQVGRSDDAYGRVYATNGFIHNRASGTMMAKGEAGFEEMAEAPSVRSAHAEHMAGAVRNLNMDATGRR</sequence>
<accession>A0A2U1V2G5</accession>
<evidence type="ECO:0000256" key="1">
    <source>
        <dbReference type="SAM" id="MobiDB-lite"/>
    </source>
</evidence>
<dbReference type="InterPro" id="IPR038765">
    <property type="entry name" value="Papain-like_cys_pep_sf"/>
</dbReference>
<gene>
    <name evidence="4" type="ORF">CR165_14275</name>
</gene>
<evidence type="ECO:0000256" key="2">
    <source>
        <dbReference type="SAM" id="SignalP"/>
    </source>
</evidence>
<evidence type="ECO:0000313" key="5">
    <source>
        <dbReference type="Proteomes" id="UP000245048"/>
    </source>
</evidence>
<proteinExistence type="predicted"/>